<feature type="chain" id="PRO_5007550186" description="LysM domain-containing protein" evidence="1">
    <location>
        <begin position="17"/>
        <end position="328"/>
    </location>
</feature>
<dbReference type="SUPFAM" id="SSF54106">
    <property type="entry name" value="LysM domain"/>
    <property type="match status" value="1"/>
</dbReference>
<feature type="signal peptide" evidence="1">
    <location>
        <begin position="1"/>
        <end position="16"/>
    </location>
</feature>
<gene>
    <name evidence="3" type="ORF">AX660_19095</name>
</gene>
<dbReference type="OrthoDB" id="6386241at2"/>
<dbReference type="SUPFAM" id="SSF48452">
    <property type="entry name" value="TPR-like"/>
    <property type="match status" value="1"/>
</dbReference>
<dbReference type="SMART" id="SM00257">
    <property type="entry name" value="LysM"/>
    <property type="match status" value="1"/>
</dbReference>
<dbReference type="PROSITE" id="PS51782">
    <property type="entry name" value="LYSM"/>
    <property type="match status" value="1"/>
</dbReference>
<dbReference type="InterPro" id="IPR011990">
    <property type="entry name" value="TPR-like_helical_dom_sf"/>
</dbReference>
<dbReference type="InterPro" id="IPR036779">
    <property type="entry name" value="LysM_dom_sf"/>
</dbReference>
<keyword evidence="1" id="KW-0732">Signal</keyword>
<dbReference type="EMBL" id="LSNE01000009">
    <property type="protein sequence ID" value="KXI27665.1"/>
    <property type="molecule type" value="Genomic_DNA"/>
</dbReference>
<dbReference type="Proteomes" id="UP000070299">
    <property type="component" value="Unassembled WGS sequence"/>
</dbReference>
<dbReference type="RefSeq" id="WP_082768960.1">
    <property type="nucleotide sequence ID" value="NZ_LSNE01000009.1"/>
</dbReference>
<name>A0A148KN48_9ALTE</name>
<dbReference type="Pfam" id="PF01476">
    <property type="entry name" value="LysM"/>
    <property type="match status" value="1"/>
</dbReference>
<evidence type="ECO:0000256" key="1">
    <source>
        <dbReference type="SAM" id="SignalP"/>
    </source>
</evidence>
<evidence type="ECO:0000313" key="3">
    <source>
        <dbReference type="EMBL" id="KXI27665.1"/>
    </source>
</evidence>
<keyword evidence="4" id="KW-1185">Reference proteome</keyword>
<dbReference type="CDD" id="cd00118">
    <property type="entry name" value="LysM"/>
    <property type="match status" value="1"/>
</dbReference>
<sequence>MLRSLFLLSAIYLASACTTSPSTQTDKISPPKDTAQLNNVTLSHVRAYLLIGNIQKAEERFQTISNLELNPESLLTLAELRAAKGDILGAQQAFSLAINDPLFNKKQMSSGLLDYLCDHKKRQVLQGYAAGLTSDELSVSTKNQQLTTIGLCFVNEQQWSEARHWLSQIDLNKAVEPIVYLVLARFDVEQRQYDSAQQFMDKFEATRTKVDAQILWHTFEVYSLLQHQQQAEQAAQQLMILFPNTAFARKYLILTKRLKKNIQKTLNEPLEAPTPTRVQVKVHVIKKGETLYQLSKRYDVSVADLLKWNPTLVVNDIALGSVIRVSEQ</sequence>
<evidence type="ECO:0000313" key="4">
    <source>
        <dbReference type="Proteomes" id="UP000070299"/>
    </source>
</evidence>
<protein>
    <recommendedName>
        <fullName evidence="2">LysM domain-containing protein</fullName>
    </recommendedName>
</protein>
<feature type="domain" description="LysM" evidence="2">
    <location>
        <begin position="281"/>
        <end position="325"/>
    </location>
</feature>
<comment type="caution">
    <text evidence="3">The sequence shown here is derived from an EMBL/GenBank/DDBJ whole genome shotgun (WGS) entry which is preliminary data.</text>
</comment>
<organism evidence="3 4">
    <name type="scientific">Paraglaciecola hydrolytica</name>
    <dbReference type="NCBI Taxonomy" id="1799789"/>
    <lineage>
        <taxon>Bacteria</taxon>
        <taxon>Pseudomonadati</taxon>
        <taxon>Pseudomonadota</taxon>
        <taxon>Gammaproteobacteria</taxon>
        <taxon>Alteromonadales</taxon>
        <taxon>Alteromonadaceae</taxon>
        <taxon>Paraglaciecola</taxon>
    </lineage>
</organism>
<accession>A0A148KN48</accession>
<dbReference type="AlphaFoldDB" id="A0A148KN48"/>
<proteinExistence type="predicted"/>
<dbReference type="Gene3D" id="3.10.350.10">
    <property type="entry name" value="LysM domain"/>
    <property type="match status" value="1"/>
</dbReference>
<evidence type="ECO:0000259" key="2">
    <source>
        <dbReference type="PROSITE" id="PS51782"/>
    </source>
</evidence>
<dbReference type="STRING" id="1799789.AX660_19095"/>
<dbReference type="InterPro" id="IPR018392">
    <property type="entry name" value="LysM"/>
</dbReference>
<reference evidence="4" key="1">
    <citation type="submission" date="2016-02" db="EMBL/GenBank/DDBJ databases">
        <authorList>
            <person name="Schultz-Johansen M."/>
            <person name="Glaring M.A."/>
            <person name="Bech P.K."/>
            <person name="Stougaard P."/>
        </authorList>
    </citation>
    <scope>NUCLEOTIDE SEQUENCE [LARGE SCALE GENOMIC DNA]</scope>
    <source>
        <strain evidence="4">S66</strain>
    </source>
</reference>
<dbReference type="PROSITE" id="PS51257">
    <property type="entry name" value="PROKAR_LIPOPROTEIN"/>
    <property type="match status" value="1"/>
</dbReference>
<dbReference type="Gene3D" id="1.25.40.10">
    <property type="entry name" value="Tetratricopeptide repeat domain"/>
    <property type="match status" value="1"/>
</dbReference>